<evidence type="ECO:0000313" key="2">
    <source>
        <dbReference type="EMBL" id="ACJ00904.1"/>
    </source>
</evidence>
<sequence>MDVAAPALHRPGRTGRRAREDAGTSGSWPVQARHVPSLCLDNDGNPGRFAVSWIKTVQPARRTTGARNSDGHRGSRRSWHAPIGPVPPRGRRGSPGSSVSGTGPASRVCTTPCCRGMVKEAELFRPPA</sequence>
<feature type="region of interest" description="Disordered" evidence="1">
    <location>
        <begin position="60"/>
        <end position="111"/>
    </location>
</feature>
<feature type="region of interest" description="Disordered" evidence="1">
    <location>
        <begin position="1"/>
        <end position="30"/>
    </location>
</feature>
<protein>
    <submittedName>
        <fullName evidence="2">Uncharacterized protein</fullName>
    </submittedName>
</protein>
<proteinExistence type="predicted"/>
<evidence type="ECO:0000313" key="3">
    <source>
        <dbReference type="Proteomes" id="UP000001591"/>
    </source>
</evidence>
<dbReference type="STRING" id="414684.RC1_3551"/>
<dbReference type="EMBL" id="CP000613">
    <property type="protein sequence ID" value="ACJ00904.1"/>
    <property type="molecule type" value="Genomic_DNA"/>
</dbReference>
<keyword evidence="3" id="KW-1185">Reference proteome</keyword>
<reference evidence="2 3" key="1">
    <citation type="journal article" date="2010" name="BMC Genomics">
        <title>Metabolic flexibility revealed in the genome of the cyst-forming alpha-1 proteobacterium Rhodospirillum centenum.</title>
        <authorList>
            <person name="Lu Y.K."/>
            <person name="Marden J."/>
            <person name="Han M."/>
            <person name="Swingley W.D."/>
            <person name="Mastrian S.D."/>
            <person name="Chowdhury S.R."/>
            <person name="Hao J."/>
            <person name="Helmy T."/>
            <person name="Kim S."/>
            <person name="Kurdoglu A.A."/>
            <person name="Matthies H.J."/>
            <person name="Rollo D."/>
            <person name="Stothard P."/>
            <person name="Blankenship R.E."/>
            <person name="Bauer C.E."/>
            <person name="Touchman J.W."/>
        </authorList>
    </citation>
    <scope>NUCLEOTIDE SEQUENCE [LARGE SCALE GENOMIC DNA]</scope>
    <source>
        <strain evidence="3">ATCC 51521 / SW</strain>
    </source>
</reference>
<dbReference type="AlphaFoldDB" id="B6IX80"/>
<dbReference type="KEGG" id="rce:RC1_3551"/>
<gene>
    <name evidence="2" type="ordered locus">RC1_3551</name>
</gene>
<accession>B6IX80</accession>
<name>B6IX80_RHOCS</name>
<dbReference type="Proteomes" id="UP000001591">
    <property type="component" value="Chromosome"/>
</dbReference>
<evidence type="ECO:0000256" key="1">
    <source>
        <dbReference type="SAM" id="MobiDB-lite"/>
    </source>
</evidence>
<organism evidence="2 3">
    <name type="scientific">Rhodospirillum centenum (strain ATCC 51521 / SW)</name>
    <dbReference type="NCBI Taxonomy" id="414684"/>
    <lineage>
        <taxon>Bacteria</taxon>
        <taxon>Pseudomonadati</taxon>
        <taxon>Pseudomonadota</taxon>
        <taxon>Alphaproteobacteria</taxon>
        <taxon>Rhodospirillales</taxon>
        <taxon>Rhodospirillaceae</taxon>
        <taxon>Rhodospirillum</taxon>
    </lineage>
</organism>
<dbReference type="HOGENOM" id="CLU_1957837_0_0_5"/>
<feature type="compositionally biased region" description="Low complexity" evidence="1">
    <location>
        <begin position="94"/>
        <end position="104"/>
    </location>
</feature>